<accession>A0A427XJN4</accession>
<evidence type="ECO:0000313" key="2">
    <source>
        <dbReference type="Proteomes" id="UP000279236"/>
    </source>
</evidence>
<dbReference type="Proteomes" id="UP000279236">
    <property type="component" value="Unassembled WGS sequence"/>
</dbReference>
<dbReference type="GeneID" id="39585696"/>
<dbReference type="AlphaFoldDB" id="A0A427XJN4"/>
<dbReference type="Gene3D" id="3.40.30.10">
    <property type="entry name" value="Glutaredoxin"/>
    <property type="match status" value="1"/>
</dbReference>
<protein>
    <recommendedName>
        <fullName evidence="3">Thioredoxin-like fold domain-containing protein</fullName>
    </recommendedName>
</protein>
<name>A0A427XJN4_9TREE</name>
<dbReference type="EMBL" id="RSCE01000010">
    <property type="protein sequence ID" value="RSH79115.1"/>
    <property type="molecule type" value="Genomic_DNA"/>
</dbReference>
<dbReference type="PANTHER" id="PTHR33875:SF2">
    <property type="entry name" value="ACR183CP"/>
    <property type="match status" value="1"/>
</dbReference>
<sequence length="212" mass="23224">MSLPPSLSFLRTGSGGQALDVYLEPLCPFSAKMARSLAANVVPQITKGGKYEGQVQLIVRIYAQPFHYFSAFPCEALLIFGQEHPELFWDYLLAVFDAQESWFNKEVADKTPSQCQQYFVDVALTVLDKAGKLAPGPRSAAAAPFLEKLAVHDKANGGSTAFLDLKYLAREGRQNGIHFTPTVLLNGLEDGSVSSSFGKEEWDKYLAEKLGA</sequence>
<dbReference type="OrthoDB" id="37297at2759"/>
<dbReference type="RefSeq" id="XP_028474262.1">
    <property type="nucleotide sequence ID" value="XM_028616955.1"/>
</dbReference>
<comment type="caution">
    <text evidence="1">The sequence shown here is derived from an EMBL/GenBank/DDBJ whole genome shotgun (WGS) entry which is preliminary data.</text>
</comment>
<gene>
    <name evidence="1" type="ORF">EHS24_001153</name>
</gene>
<reference evidence="1 2" key="1">
    <citation type="submission" date="2018-11" db="EMBL/GenBank/DDBJ databases">
        <title>Genome sequence of Apiotrichum porosum DSM 27194.</title>
        <authorList>
            <person name="Aliyu H."/>
            <person name="Gorte O."/>
            <person name="Ochsenreither K."/>
        </authorList>
    </citation>
    <scope>NUCLEOTIDE SEQUENCE [LARGE SCALE GENOMIC DNA]</scope>
    <source>
        <strain evidence="1 2">DSM 27194</strain>
    </source>
</reference>
<dbReference type="InterPro" id="IPR036249">
    <property type="entry name" value="Thioredoxin-like_sf"/>
</dbReference>
<organism evidence="1 2">
    <name type="scientific">Apiotrichum porosum</name>
    <dbReference type="NCBI Taxonomy" id="105984"/>
    <lineage>
        <taxon>Eukaryota</taxon>
        <taxon>Fungi</taxon>
        <taxon>Dikarya</taxon>
        <taxon>Basidiomycota</taxon>
        <taxon>Agaricomycotina</taxon>
        <taxon>Tremellomycetes</taxon>
        <taxon>Trichosporonales</taxon>
        <taxon>Trichosporonaceae</taxon>
        <taxon>Apiotrichum</taxon>
    </lineage>
</organism>
<evidence type="ECO:0000313" key="1">
    <source>
        <dbReference type="EMBL" id="RSH79115.1"/>
    </source>
</evidence>
<dbReference type="STRING" id="105984.A0A427XJN4"/>
<proteinExistence type="predicted"/>
<dbReference type="SUPFAM" id="SSF52833">
    <property type="entry name" value="Thioredoxin-like"/>
    <property type="match status" value="1"/>
</dbReference>
<dbReference type="PANTHER" id="PTHR33875">
    <property type="entry name" value="OS09G0542200 PROTEIN"/>
    <property type="match status" value="1"/>
</dbReference>
<keyword evidence="2" id="KW-1185">Reference proteome</keyword>
<evidence type="ECO:0008006" key="3">
    <source>
        <dbReference type="Google" id="ProtNLM"/>
    </source>
</evidence>